<gene>
    <name evidence="2" type="ORF">MAPG_04632</name>
</gene>
<evidence type="ECO:0000256" key="1">
    <source>
        <dbReference type="SAM" id="MobiDB-lite"/>
    </source>
</evidence>
<reference evidence="2" key="2">
    <citation type="submission" date="2010-05" db="EMBL/GenBank/DDBJ databases">
        <title>The Genome Sequence of Magnaporthe poae strain ATCC 64411.</title>
        <authorList>
            <consortium name="The Broad Institute Genome Sequencing Platform"/>
            <consortium name="Broad Institute Genome Sequencing Center for Infectious Disease"/>
            <person name="Ma L.-J."/>
            <person name="Dead R."/>
            <person name="Young S."/>
            <person name="Zeng Q."/>
            <person name="Koehrsen M."/>
            <person name="Alvarado L."/>
            <person name="Berlin A."/>
            <person name="Chapman S.B."/>
            <person name="Chen Z."/>
            <person name="Freedman E."/>
            <person name="Gellesch M."/>
            <person name="Goldberg J."/>
            <person name="Griggs A."/>
            <person name="Gujja S."/>
            <person name="Heilman E.R."/>
            <person name="Heiman D."/>
            <person name="Hepburn T."/>
            <person name="Howarth C."/>
            <person name="Jen D."/>
            <person name="Larson L."/>
            <person name="Mehta T."/>
            <person name="Neiman D."/>
            <person name="Pearson M."/>
            <person name="Roberts A."/>
            <person name="Saif S."/>
            <person name="Shea T."/>
            <person name="Shenoy N."/>
            <person name="Sisk P."/>
            <person name="Stolte C."/>
            <person name="Sykes S."/>
            <person name="Walk T."/>
            <person name="White J."/>
            <person name="Yandava C."/>
            <person name="Haas B."/>
            <person name="Nusbaum C."/>
            <person name="Birren B."/>
        </authorList>
    </citation>
    <scope>NUCLEOTIDE SEQUENCE</scope>
    <source>
        <strain evidence="2">ATCC 64411</strain>
    </source>
</reference>
<reference evidence="3" key="4">
    <citation type="journal article" date="2015" name="G3 (Bethesda)">
        <title>Genome sequences of three phytopathogenic species of the Magnaporthaceae family of fungi.</title>
        <authorList>
            <person name="Okagaki L.H."/>
            <person name="Nunes C.C."/>
            <person name="Sailsbery J."/>
            <person name="Clay B."/>
            <person name="Brown D."/>
            <person name="John T."/>
            <person name="Oh Y."/>
            <person name="Young N."/>
            <person name="Fitzgerald M."/>
            <person name="Haas B.J."/>
            <person name="Zeng Q."/>
            <person name="Young S."/>
            <person name="Adiconis X."/>
            <person name="Fan L."/>
            <person name="Levin J.Z."/>
            <person name="Mitchell T.K."/>
            <person name="Okubara P.A."/>
            <person name="Farman M.L."/>
            <person name="Kohn L.M."/>
            <person name="Birren B."/>
            <person name="Ma L.-J."/>
            <person name="Dean R.A."/>
        </authorList>
    </citation>
    <scope>NUCLEOTIDE SEQUENCE</scope>
    <source>
        <strain evidence="3">ATCC 64411 / 73-15</strain>
    </source>
</reference>
<sequence>MSVAASSSSLLGGRHCSRDHGLGLPVSLPNKPLEHITLRPRPSVEMKRTFPYACSTSLLSKFQLDTARRVQWKEQGASYSRRLKRGSSIAAS</sequence>
<evidence type="ECO:0000313" key="2">
    <source>
        <dbReference type="EMBL" id="KLU85610.1"/>
    </source>
</evidence>
<dbReference type="Proteomes" id="UP000011715">
    <property type="component" value="Unassembled WGS sequence"/>
</dbReference>
<dbReference type="VEuPathDB" id="FungiDB:MAPG_04632"/>
<keyword evidence="4" id="KW-1185">Reference proteome</keyword>
<organism evidence="3 4">
    <name type="scientific">Magnaporthiopsis poae (strain ATCC 64411 / 73-15)</name>
    <name type="common">Kentucky bluegrass fungus</name>
    <name type="synonym">Magnaporthe poae</name>
    <dbReference type="NCBI Taxonomy" id="644358"/>
    <lineage>
        <taxon>Eukaryota</taxon>
        <taxon>Fungi</taxon>
        <taxon>Dikarya</taxon>
        <taxon>Ascomycota</taxon>
        <taxon>Pezizomycotina</taxon>
        <taxon>Sordariomycetes</taxon>
        <taxon>Sordariomycetidae</taxon>
        <taxon>Magnaporthales</taxon>
        <taxon>Magnaporthaceae</taxon>
        <taxon>Magnaporthiopsis</taxon>
    </lineage>
</organism>
<accession>A0A0C4DX93</accession>
<dbReference type="EnsemblFungi" id="MAPG_04632T0">
    <property type="protein sequence ID" value="MAPG_04632T0"/>
    <property type="gene ID" value="MAPG_04632"/>
</dbReference>
<feature type="region of interest" description="Disordered" evidence="1">
    <location>
        <begin position="1"/>
        <end position="34"/>
    </location>
</feature>
<name>A0A0C4DX93_MAGP6</name>
<reference evidence="3" key="5">
    <citation type="submission" date="2015-06" db="UniProtKB">
        <authorList>
            <consortium name="EnsemblFungi"/>
        </authorList>
    </citation>
    <scope>IDENTIFICATION</scope>
    <source>
        <strain evidence="3">ATCC 64411</strain>
    </source>
</reference>
<dbReference type="EMBL" id="ADBL01001081">
    <property type="status" value="NOT_ANNOTATED_CDS"/>
    <property type="molecule type" value="Genomic_DNA"/>
</dbReference>
<dbReference type="EMBL" id="GL876968">
    <property type="protein sequence ID" value="KLU85610.1"/>
    <property type="molecule type" value="Genomic_DNA"/>
</dbReference>
<feature type="compositionally biased region" description="Low complexity" evidence="1">
    <location>
        <begin position="1"/>
        <end position="13"/>
    </location>
</feature>
<evidence type="ECO:0000313" key="4">
    <source>
        <dbReference type="Proteomes" id="UP000011715"/>
    </source>
</evidence>
<proteinExistence type="predicted"/>
<reference evidence="4" key="1">
    <citation type="submission" date="2010-05" db="EMBL/GenBank/DDBJ databases">
        <title>The genome sequence of Magnaporthe poae strain ATCC 64411.</title>
        <authorList>
            <person name="Ma L.-J."/>
            <person name="Dead R."/>
            <person name="Young S."/>
            <person name="Zeng Q."/>
            <person name="Koehrsen M."/>
            <person name="Alvarado L."/>
            <person name="Berlin A."/>
            <person name="Chapman S.B."/>
            <person name="Chen Z."/>
            <person name="Freedman E."/>
            <person name="Gellesch M."/>
            <person name="Goldberg J."/>
            <person name="Griggs A."/>
            <person name="Gujja S."/>
            <person name="Heilman E.R."/>
            <person name="Heiman D."/>
            <person name="Hepburn T."/>
            <person name="Howarth C."/>
            <person name="Jen D."/>
            <person name="Larson L."/>
            <person name="Mehta T."/>
            <person name="Neiman D."/>
            <person name="Pearson M."/>
            <person name="Roberts A."/>
            <person name="Saif S."/>
            <person name="Shea T."/>
            <person name="Shenoy N."/>
            <person name="Sisk P."/>
            <person name="Stolte C."/>
            <person name="Sykes S."/>
            <person name="Walk T."/>
            <person name="White J."/>
            <person name="Yandava C."/>
            <person name="Haas B."/>
            <person name="Nusbaum C."/>
            <person name="Birren B."/>
        </authorList>
    </citation>
    <scope>NUCLEOTIDE SEQUENCE [LARGE SCALE GENOMIC DNA]</scope>
    <source>
        <strain evidence="4">ATCC 64411 / 73-15</strain>
    </source>
</reference>
<reference evidence="2" key="3">
    <citation type="submission" date="2011-03" db="EMBL/GenBank/DDBJ databases">
        <title>Annotation of Magnaporthe poae ATCC 64411.</title>
        <authorList>
            <person name="Ma L.-J."/>
            <person name="Dead R."/>
            <person name="Young S.K."/>
            <person name="Zeng Q."/>
            <person name="Gargeya S."/>
            <person name="Fitzgerald M."/>
            <person name="Haas B."/>
            <person name="Abouelleil A."/>
            <person name="Alvarado L."/>
            <person name="Arachchi H.M."/>
            <person name="Berlin A."/>
            <person name="Brown A."/>
            <person name="Chapman S.B."/>
            <person name="Chen Z."/>
            <person name="Dunbar C."/>
            <person name="Freedman E."/>
            <person name="Gearin G."/>
            <person name="Gellesch M."/>
            <person name="Goldberg J."/>
            <person name="Griggs A."/>
            <person name="Gujja S."/>
            <person name="Heiman D."/>
            <person name="Howarth C."/>
            <person name="Larson L."/>
            <person name="Lui A."/>
            <person name="MacDonald P.J.P."/>
            <person name="Mehta T."/>
            <person name="Montmayeur A."/>
            <person name="Murphy C."/>
            <person name="Neiman D."/>
            <person name="Pearson M."/>
            <person name="Priest M."/>
            <person name="Roberts A."/>
            <person name="Saif S."/>
            <person name="Shea T."/>
            <person name="Shenoy N."/>
            <person name="Sisk P."/>
            <person name="Stolte C."/>
            <person name="Sykes S."/>
            <person name="Yandava C."/>
            <person name="Wortman J."/>
            <person name="Nusbaum C."/>
            <person name="Birren B."/>
        </authorList>
    </citation>
    <scope>NUCLEOTIDE SEQUENCE</scope>
    <source>
        <strain evidence="2">ATCC 64411</strain>
    </source>
</reference>
<evidence type="ECO:0000313" key="3">
    <source>
        <dbReference type="EnsemblFungi" id="MAPG_04632T0"/>
    </source>
</evidence>
<dbReference type="AlphaFoldDB" id="A0A0C4DX93"/>
<protein>
    <submittedName>
        <fullName evidence="2 3">Uncharacterized protein</fullName>
    </submittedName>
</protein>